<dbReference type="InterPro" id="IPR029069">
    <property type="entry name" value="HotDog_dom_sf"/>
</dbReference>
<dbReference type="Pfam" id="PF20789">
    <property type="entry name" value="4HBT_3C"/>
    <property type="match status" value="1"/>
</dbReference>
<dbReference type="InterPro" id="IPR042171">
    <property type="entry name" value="Acyl-CoA_hotdog"/>
</dbReference>
<evidence type="ECO:0000259" key="1">
    <source>
        <dbReference type="Pfam" id="PF13622"/>
    </source>
</evidence>
<dbReference type="InterPro" id="IPR049450">
    <property type="entry name" value="ACOT8-like_C"/>
</dbReference>
<dbReference type="Proteomes" id="UP000588586">
    <property type="component" value="Unassembled WGS sequence"/>
</dbReference>
<evidence type="ECO:0000259" key="2">
    <source>
        <dbReference type="Pfam" id="PF20789"/>
    </source>
</evidence>
<accession>A0A849HM87</accession>
<name>A0A849HM87_9MICO</name>
<dbReference type="InterPro" id="IPR049449">
    <property type="entry name" value="TesB_ACOT8-like_N"/>
</dbReference>
<protein>
    <submittedName>
        <fullName evidence="3">Thioesterase family protein</fullName>
    </submittedName>
</protein>
<sequence>MIEGVSGYFERTGETTFRATDHVGGAWRLDEQHIAPALGLLAHVVELDRDRRGRGDLVVARLSFDILGTVPVAEVETSVSVLRPGRTIELVEATLVHAARRAVVLRAWLMAPGDTAALAGTPLPPIPGPDETEPWDATTVWDGGFIASAQVRRTLVEPGRGHFWVTTDVPLVAAEPVSAFARAVGLLDIANGMVVRADPRQVAFPNVDLTVHFFRQPAGLWLGFDTSVSFGPHGLGLTSTVLHDEQGPVGTMAQLLTVRP</sequence>
<proteinExistence type="predicted"/>
<evidence type="ECO:0000313" key="4">
    <source>
        <dbReference type="Proteomes" id="UP000588586"/>
    </source>
</evidence>
<dbReference type="AlphaFoldDB" id="A0A849HM87"/>
<dbReference type="EMBL" id="JABEPQ010000004">
    <property type="protein sequence ID" value="NNM47654.1"/>
    <property type="molecule type" value="Genomic_DNA"/>
</dbReference>
<dbReference type="Gene3D" id="2.40.160.210">
    <property type="entry name" value="Acyl-CoA thioesterase, double hotdog domain"/>
    <property type="match status" value="1"/>
</dbReference>
<comment type="caution">
    <text evidence="3">The sequence shown here is derived from an EMBL/GenBank/DDBJ whole genome shotgun (WGS) entry which is preliminary data.</text>
</comment>
<feature type="domain" description="Acyl-CoA thioesterase-like C-terminal" evidence="2">
    <location>
        <begin position="157"/>
        <end position="258"/>
    </location>
</feature>
<organism evidence="3 4">
    <name type="scientific">Knoellia koreensis</name>
    <dbReference type="NCBI Taxonomy" id="2730921"/>
    <lineage>
        <taxon>Bacteria</taxon>
        <taxon>Bacillati</taxon>
        <taxon>Actinomycetota</taxon>
        <taxon>Actinomycetes</taxon>
        <taxon>Micrococcales</taxon>
        <taxon>Intrasporangiaceae</taxon>
        <taxon>Knoellia</taxon>
    </lineage>
</organism>
<keyword evidence="4" id="KW-1185">Reference proteome</keyword>
<gene>
    <name evidence="3" type="ORF">HJG52_16810</name>
</gene>
<dbReference type="SUPFAM" id="SSF54637">
    <property type="entry name" value="Thioesterase/thiol ester dehydrase-isomerase"/>
    <property type="match status" value="1"/>
</dbReference>
<feature type="domain" description="Acyl-CoA thioesterase-like N-terminal HotDog" evidence="1">
    <location>
        <begin position="31"/>
        <end position="109"/>
    </location>
</feature>
<evidence type="ECO:0000313" key="3">
    <source>
        <dbReference type="EMBL" id="NNM47654.1"/>
    </source>
</evidence>
<dbReference type="Pfam" id="PF13622">
    <property type="entry name" value="4HBT_3"/>
    <property type="match status" value="1"/>
</dbReference>
<reference evidence="3 4" key="1">
    <citation type="submission" date="2020-04" db="EMBL/GenBank/DDBJ databases">
        <title>Knoellia sp. isolate from air conditioner.</title>
        <authorList>
            <person name="Chea S."/>
            <person name="Kim D.-U."/>
        </authorList>
    </citation>
    <scope>NUCLEOTIDE SEQUENCE [LARGE SCALE GENOMIC DNA]</scope>
    <source>
        <strain evidence="3 4">DB2414S</strain>
    </source>
</reference>